<dbReference type="Proteomes" id="UP000324222">
    <property type="component" value="Unassembled WGS sequence"/>
</dbReference>
<evidence type="ECO:0000256" key="1">
    <source>
        <dbReference type="SAM" id="MobiDB-lite"/>
    </source>
</evidence>
<comment type="caution">
    <text evidence="2">The sequence shown here is derived from an EMBL/GenBank/DDBJ whole genome shotgun (WGS) entry which is preliminary data.</text>
</comment>
<reference evidence="2 3" key="1">
    <citation type="submission" date="2019-05" db="EMBL/GenBank/DDBJ databases">
        <title>Another draft genome of Portunus trituberculatus and its Hox gene families provides insights of decapod evolution.</title>
        <authorList>
            <person name="Jeong J.-H."/>
            <person name="Song I."/>
            <person name="Kim S."/>
            <person name="Choi T."/>
            <person name="Kim D."/>
            <person name="Ryu S."/>
            <person name="Kim W."/>
        </authorList>
    </citation>
    <scope>NUCLEOTIDE SEQUENCE [LARGE SCALE GENOMIC DNA]</scope>
    <source>
        <tissue evidence="2">Muscle</tissue>
    </source>
</reference>
<evidence type="ECO:0000313" key="3">
    <source>
        <dbReference type="Proteomes" id="UP000324222"/>
    </source>
</evidence>
<organism evidence="2 3">
    <name type="scientific">Portunus trituberculatus</name>
    <name type="common">Swimming crab</name>
    <name type="synonym">Neptunus trituberculatus</name>
    <dbReference type="NCBI Taxonomy" id="210409"/>
    <lineage>
        <taxon>Eukaryota</taxon>
        <taxon>Metazoa</taxon>
        <taxon>Ecdysozoa</taxon>
        <taxon>Arthropoda</taxon>
        <taxon>Crustacea</taxon>
        <taxon>Multicrustacea</taxon>
        <taxon>Malacostraca</taxon>
        <taxon>Eumalacostraca</taxon>
        <taxon>Eucarida</taxon>
        <taxon>Decapoda</taxon>
        <taxon>Pleocyemata</taxon>
        <taxon>Brachyura</taxon>
        <taxon>Eubrachyura</taxon>
        <taxon>Portunoidea</taxon>
        <taxon>Portunidae</taxon>
        <taxon>Portuninae</taxon>
        <taxon>Portunus</taxon>
    </lineage>
</organism>
<evidence type="ECO:0000313" key="2">
    <source>
        <dbReference type="EMBL" id="MPC31233.1"/>
    </source>
</evidence>
<feature type="compositionally biased region" description="Polar residues" evidence="1">
    <location>
        <begin position="1"/>
        <end position="12"/>
    </location>
</feature>
<feature type="region of interest" description="Disordered" evidence="1">
    <location>
        <begin position="1"/>
        <end position="46"/>
    </location>
</feature>
<protein>
    <submittedName>
        <fullName evidence="2">Uncharacterized protein</fullName>
    </submittedName>
</protein>
<keyword evidence="3" id="KW-1185">Reference proteome</keyword>
<proteinExistence type="predicted"/>
<dbReference type="AlphaFoldDB" id="A0A5B7EE07"/>
<name>A0A5B7EE07_PORTR</name>
<gene>
    <name evidence="2" type="ORF">E2C01_024516</name>
</gene>
<accession>A0A5B7EE07</accession>
<dbReference type="EMBL" id="VSRR010002394">
    <property type="protein sequence ID" value="MPC31233.1"/>
    <property type="molecule type" value="Genomic_DNA"/>
</dbReference>
<sequence>MSGNAESRTVSLNHVKGHDPRLELSSASTPHRRHTRLSPRQTKGSVDPASFTQFFLGLAHL</sequence>